<dbReference type="SMART" id="SM00449">
    <property type="entry name" value="SPRY"/>
    <property type="match status" value="1"/>
</dbReference>
<dbReference type="PANTHER" id="PTHR10598:SF0">
    <property type="entry name" value="SET1_ASH2 HISTONE METHYLTRANSFERASE COMPLEX SUBUNIT ASH2"/>
    <property type="match status" value="1"/>
</dbReference>
<dbReference type="InterPro" id="IPR037353">
    <property type="entry name" value="ASH2"/>
</dbReference>
<keyword evidence="5" id="KW-0489">Methyltransferase</keyword>
<evidence type="ECO:0000313" key="6">
    <source>
        <dbReference type="Proteomes" id="UP001249851"/>
    </source>
</evidence>
<name>A0AAD9QVQ5_ACRCE</name>
<evidence type="ECO:0000256" key="2">
    <source>
        <dbReference type="ARBA" id="ARBA00023242"/>
    </source>
</evidence>
<dbReference type="PANTHER" id="PTHR10598">
    <property type="entry name" value="SET1/ASH2 HISTONE METHYLTRANSFERASE COMPLEX SUBUNIT ASH2"/>
    <property type="match status" value="1"/>
</dbReference>
<dbReference type="InterPro" id="IPR003877">
    <property type="entry name" value="SPRY_dom"/>
</dbReference>
<feature type="compositionally biased region" description="Low complexity" evidence="3">
    <location>
        <begin position="88"/>
        <end position="100"/>
    </location>
</feature>
<feature type="domain" description="SPRY" evidence="4">
    <location>
        <begin position="173"/>
        <end position="308"/>
    </location>
</feature>
<evidence type="ECO:0000259" key="4">
    <source>
        <dbReference type="SMART" id="SM00449"/>
    </source>
</evidence>
<dbReference type="InterPro" id="IPR043136">
    <property type="entry name" value="B30.2/SPRY_sf"/>
</dbReference>
<keyword evidence="5" id="KW-0808">Transferase</keyword>
<keyword evidence="6" id="KW-1185">Reference proteome</keyword>
<dbReference type="CDD" id="cd12872">
    <property type="entry name" value="SPRY_Ash2"/>
    <property type="match status" value="1"/>
</dbReference>
<comment type="subcellular location">
    <subcellularLocation>
        <location evidence="1">Nucleus</location>
    </subcellularLocation>
</comment>
<dbReference type="SUPFAM" id="SSF49899">
    <property type="entry name" value="Concanavalin A-like lectins/glucanases"/>
    <property type="match status" value="1"/>
</dbReference>
<dbReference type="EMBL" id="JARQWQ010000012">
    <property type="protein sequence ID" value="KAK2568275.1"/>
    <property type="molecule type" value="Genomic_DNA"/>
</dbReference>
<dbReference type="Gene3D" id="2.60.120.920">
    <property type="match status" value="1"/>
</dbReference>
<evidence type="ECO:0000256" key="1">
    <source>
        <dbReference type="ARBA" id="ARBA00004123"/>
    </source>
</evidence>
<accession>A0AAD9QVQ5</accession>
<reference evidence="5" key="2">
    <citation type="journal article" date="2023" name="Science">
        <title>Genomic signatures of disease resistance in endangered staghorn corals.</title>
        <authorList>
            <person name="Vollmer S.V."/>
            <person name="Selwyn J.D."/>
            <person name="Despard B.A."/>
            <person name="Roesel C.L."/>
        </authorList>
    </citation>
    <scope>NUCLEOTIDE SEQUENCE</scope>
    <source>
        <strain evidence="5">K2</strain>
    </source>
</reference>
<keyword evidence="2" id="KW-0539">Nucleus</keyword>
<dbReference type="GO" id="GO:0048188">
    <property type="term" value="C:Set1C/COMPASS complex"/>
    <property type="evidence" value="ECO:0007669"/>
    <property type="project" value="InterPro"/>
</dbReference>
<organism evidence="5 6">
    <name type="scientific">Acropora cervicornis</name>
    <name type="common">Staghorn coral</name>
    <dbReference type="NCBI Taxonomy" id="6130"/>
    <lineage>
        <taxon>Eukaryota</taxon>
        <taxon>Metazoa</taxon>
        <taxon>Cnidaria</taxon>
        <taxon>Anthozoa</taxon>
        <taxon>Hexacorallia</taxon>
        <taxon>Scleractinia</taxon>
        <taxon>Astrocoeniina</taxon>
        <taxon>Acroporidae</taxon>
        <taxon>Acropora</taxon>
    </lineage>
</organism>
<reference evidence="5" key="1">
    <citation type="journal article" date="2023" name="G3 (Bethesda)">
        <title>Whole genome assembly and annotation of the endangered Caribbean coral Acropora cervicornis.</title>
        <authorList>
            <person name="Selwyn J.D."/>
            <person name="Vollmer S.V."/>
        </authorList>
    </citation>
    <scope>NUCLEOTIDE SEQUENCE</scope>
    <source>
        <strain evidence="5">K2</strain>
    </source>
</reference>
<feature type="region of interest" description="Disordered" evidence="3">
    <location>
        <begin position="62"/>
        <end position="100"/>
    </location>
</feature>
<gene>
    <name evidence="5" type="ORF">P5673_007282</name>
</gene>
<protein>
    <submittedName>
        <fullName evidence="5">Set1/Ash2 histone methyltransferase complex subunit ASH2</fullName>
    </submittedName>
</protein>
<evidence type="ECO:0000313" key="5">
    <source>
        <dbReference type="EMBL" id="KAK2568275.1"/>
    </source>
</evidence>
<evidence type="ECO:0000256" key="3">
    <source>
        <dbReference type="SAM" id="MobiDB-lite"/>
    </source>
</evidence>
<dbReference type="GO" id="GO:0008168">
    <property type="term" value="F:methyltransferase activity"/>
    <property type="evidence" value="ECO:0007669"/>
    <property type="project" value="UniProtKB-KW"/>
</dbReference>
<dbReference type="AlphaFoldDB" id="A0AAD9QVQ5"/>
<dbReference type="GO" id="GO:0032259">
    <property type="term" value="P:methylation"/>
    <property type="evidence" value="ECO:0007669"/>
    <property type="project" value="UniProtKB-KW"/>
</dbReference>
<comment type="caution">
    <text evidence="5">The sequence shown here is derived from an EMBL/GenBank/DDBJ whole genome shotgun (WGS) entry which is preliminary data.</text>
</comment>
<dbReference type="Proteomes" id="UP001249851">
    <property type="component" value="Unassembled WGS sequence"/>
</dbReference>
<dbReference type="InterPro" id="IPR013320">
    <property type="entry name" value="ConA-like_dom_sf"/>
</dbReference>
<proteinExistence type="predicted"/>
<dbReference type="GO" id="GO:0000976">
    <property type="term" value="F:transcription cis-regulatory region binding"/>
    <property type="evidence" value="ECO:0007669"/>
    <property type="project" value="TreeGrafter"/>
</dbReference>
<sequence length="360" mass="40218">MRVGRSLTDSDLLIALAQVSENKDMIIPESNHLGKHGLNSHGLNASLNSSLGSLGGSLNSSNLLMSKGKESTGSVPRKSARGKRKLDSSQQLSSSKKSKGLSQHCKYLEDGYRYILAEQDRNAPMANMDLEFWAGKPIPGDLYRIKLHKEVLLSMNDRAPQLKLSDDRLSVTGEKGYCMATVDLPQDSATRIGWSQLYGNLQAPLGYDKFSYSWRSKKGTSDGFTNGDVVGFFISLPENDRKPATFLPPTYKDKALIKFKNHLYFEEKDLVDKAEKGVAWQDIYEGTYYPAVSLYKNATITLNFGPDFQFPPTDEDFQPMSYKAVEFAVEQSLSDLLFLVNSQERPIPLPEKILVPPKRK</sequence>